<gene>
    <name evidence="1" type="ORF">BD310DRAFT_938759</name>
</gene>
<evidence type="ECO:0000313" key="2">
    <source>
        <dbReference type="Proteomes" id="UP000292082"/>
    </source>
</evidence>
<evidence type="ECO:0000313" key="1">
    <source>
        <dbReference type="EMBL" id="TBU53106.1"/>
    </source>
</evidence>
<organism evidence="1 2">
    <name type="scientific">Dichomitus squalens</name>
    <dbReference type="NCBI Taxonomy" id="114155"/>
    <lineage>
        <taxon>Eukaryota</taxon>
        <taxon>Fungi</taxon>
        <taxon>Dikarya</taxon>
        <taxon>Basidiomycota</taxon>
        <taxon>Agaricomycotina</taxon>
        <taxon>Agaricomycetes</taxon>
        <taxon>Polyporales</taxon>
        <taxon>Polyporaceae</taxon>
        <taxon>Dichomitus</taxon>
    </lineage>
</organism>
<dbReference type="Proteomes" id="UP000292082">
    <property type="component" value="Unassembled WGS sequence"/>
</dbReference>
<sequence>MLKSVSEKEISLPRKPCATWTPSSCVSGGCYDGDVPHSLYAYTSKCATEPG</sequence>
<protein>
    <submittedName>
        <fullName evidence="1">Uncharacterized protein</fullName>
    </submittedName>
</protein>
<accession>A0A4Q9PIC6</accession>
<proteinExistence type="predicted"/>
<dbReference type="EMBL" id="ML145225">
    <property type="protein sequence ID" value="TBU53106.1"/>
    <property type="molecule type" value="Genomic_DNA"/>
</dbReference>
<reference evidence="1 2" key="1">
    <citation type="submission" date="2019-01" db="EMBL/GenBank/DDBJ databases">
        <title>Draft genome sequences of three monokaryotic isolates of the white-rot basidiomycete fungus Dichomitus squalens.</title>
        <authorList>
            <consortium name="DOE Joint Genome Institute"/>
            <person name="Lopez S.C."/>
            <person name="Andreopoulos B."/>
            <person name="Pangilinan J."/>
            <person name="Lipzen A."/>
            <person name="Riley R."/>
            <person name="Ahrendt S."/>
            <person name="Ng V."/>
            <person name="Barry K."/>
            <person name="Daum C."/>
            <person name="Grigoriev I.V."/>
            <person name="Hilden K.S."/>
            <person name="Makela M.R."/>
            <person name="de Vries R.P."/>
        </authorList>
    </citation>
    <scope>NUCLEOTIDE SEQUENCE [LARGE SCALE GENOMIC DNA]</scope>
    <source>
        <strain evidence="1 2">CBS 464.89</strain>
    </source>
</reference>
<dbReference type="AlphaFoldDB" id="A0A4Q9PIC6"/>
<dbReference type="PROSITE" id="PS51257">
    <property type="entry name" value="PROKAR_LIPOPROTEIN"/>
    <property type="match status" value="1"/>
</dbReference>
<name>A0A4Q9PIC6_9APHY</name>
<keyword evidence="2" id="KW-1185">Reference proteome</keyword>